<evidence type="ECO:0000313" key="1">
    <source>
        <dbReference type="EMBL" id="MBA5761687.1"/>
    </source>
</evidence>
<reference evidence="1 2" key="1">
    <citation type="submission" date="2020-07" db="EMBL/GenBank/DDBJ databases">
        <title>Vibrio marinisediminis sp. nov., isolated from marine sediment.</title>
        <authorList>
            <person name="Ji X."/>
        </authorList>
    </citation>
    <scope>NUCLEOTIDE SEQUENCE [LARGE SCALE GENOMIC DNA]</scope>
    <source>
        <strain evidence="1 2">404</strain>
    </source>
</reference>
<keyword evidence="2" id="KW-1185">Reference proteome</keyword>
<accession>A0A7W2FP44</accession>
<name>A0A7W2FP44_9VIBR</name>
<evidence type="ECO:0000313" key="2">
    <source>
        <dbReference type="Proteomes" id="UP000571701"/>
    </source>
</evidence>
<dbReference type="Proteomes" id="UP000571701">
    <property type="component" value="Unassembled WGS sequence"/>
</dbReference>
<protein>
    <submittedName>
        <fullName evidence="1">Uncharacterized protein</fullName>
    </submittedName>
</protein>
<sequence length="197" mass="22431">MSDLTPQQDVALATFKTNLHFPHGGFYALITELGKEYQLPFQTVRTAVMEAQRAIENKIRHDIDAVTEADISQENWRKMISEILVDLAKDNTPVMDSLLANKSYLKAVSSMNTPIGSEDDRVVILEYLMQAYEQEVFKPLLAMLRTSPLYWELMLAEELDKMTETYRAKFSDYPQYVEAAAHLFDLDSRVRGAGLSA</sequence>
<dbReference type="AlphaFoldDB" id="A0A7W2FP44"/>
<dbReference type="EMBL" id="JACFYF010000002">
    <property type="protein sequence ID" value="MBA5761687.1"/>
    <property type="molecule type" value="Genomic_DNA"/>
</dbReference>
<gene>
    <name evidence="1" type="ORF">H2O73_04940</name>
</gene>
<dbReference type="RefSeq" id="WP_182107216.1">
    <property type="nucleotide sequence ID" value="NZ_JACFYF010000002.1"/>
</dbReference>
<organism evidence="1 2">
    <name type="scientific">Vibrio marinisediminis</name>
    <dbReference type="NCBI Taxonomy" id="2758441"/>
    <lineage>
        <taxon>Bacteria</taxon>
        <taxon>Pseudomonadati</taxon>
        <taxon>Pseudomonadota</taxon>
        <taxon>Gammaproteobacteria</taxon>
        <taxon>Vibrionales</taxon>
        <taxon>Vibrionaceae</taxon>
        <taxon>Vibrio</taxon>
    </lineage>
</organism>
<proteinExistence type="predicted"/>
<comment type="caution">
    <text evidence="1">The sequence shown here is derived from an EMBL/GenBank/DDBJ whole genome shotgun (WGS) entry which is preliminary data.</text>
</comment>